<dbReference type="InterPro" id="IPR017871">
    <property type="entry name" value="ABC_transporter-like_CS"/>
</dbReference>
<dbReference type="SUPFAM" id="SSF52540">
    <property type="entry name" value="P-loop containing nucleoside triphosphate hydrolases"/>
    <property type="match status" value="2"/>
</dbReference>
<sequence length="529" mass="58507">MLLLQNLGYAHPNKDVLFDQLNLVVNHHQKMALVGNNGVGKSTLLQLLAGTVLPSGGLVHASSQPYYVPQHFGQFNNLTVAQALGIHDKIRALQDILEGQATEANLAVLDDDWTLEERSQEALQQWGLAALHLTQPMASLSGGQKTRVFLAGVAIHQPGIILLDEPSNHLDGAGRHQLYELIRTTPSTLLVVSHDRKLLNLLGSVAEISRRGITLYGGNYDFYAEQKQLERTALNQDVKSRATALRKAKETEREALERKQKLDARGKKNQDKAGLPTVVLNLMRNSAEQSTSRLKGIHAEKVGELSQELSELRRELPATDKIKLDFDNSTLHKGKLLLAAQELNYGYGTRLLWPAALTFQIHSGERVALHGLNGSGKTTLIRLLLGYLKPTLGTIARAANKAVFIDQEYSLLTDHLSVFEQAWQFNSSGLQEHEVKIRLTHFLFTSATWSKACGTLSGGEKMRLLLCCLMIGQQAPDLIILDEPTNNLDLQNLEILTTALHDYQGTLLVVSHDEVFLEQLGVERAIRLG</sequence>
<accession>A0ABY4JE45</accession>
<evidence type="ECO:0000259" key="4">
    <source>
        <dbReference type="PROSITE" id="PS50893"/>
    </source>
</evidence>
<dbReference type="PROSITE" id="PS50893">
    <property type="entry name" value="ABC_TRANSPORTER_2"/>
    <property type="match status" value="2"/>
</dbReference>
<dbReference type="PANTHER" id="PTHR19211">
    <property type="entry name" value="ATP-BINDING TRANSPORT PROTEIN-RELATED"/>
    <property type="match status" value="1"/>
</dbReference>
<keyword evidence="3 5" id="KW-0067">ATP-binding</keyword>
<dbReference type="Pfam" id="PF00005">
    <property type="entry name" value="ABC_tran"/>
    <property type="match status" value="2"/>
</dbReference>
<dbReference type="Proteomes" id="UP000829647">
    <property type="component" value="Chromosome"/>
</dbReference>
<dbReference type="InterPro" id="IPR003439">
    <property type="entry name" value="ABC_transporter-like_ATP-bd"/>
</dbReference>
<gene>
    <name evidence="5" type="ORF">MWH26_01605</name>
</gene>
<dbReference type="SMART" id="SM00382">
    <property type="entry name" value="AAA"/>
    <property type="match status" value="2"/>
</dbReference>
<keyword evidence="6" id="KW-1185">Reference proteome</keyword>
<dbReference type="EMBL" id="CP095848">
    <property type="protein sequence ID" value="UPL49619.1"/>
    <property type="molecule type" value="Genomic_DNA"/>
</dbReference>
<dbReference type="InterPro" id="IPR003593">
    <property type="entry name" value="AAA+_ATPase"/>
</dbReference>
<dbReference type="RefSeq" id="WP_247975772.1">
    <property type="nucleotide sequence ID" value="NZ_CP095848.1"/>
</dbReference>
<feature type="domain" description="ABC transporter" evidence="4">
    <location>
        <begin position="2"/>
        <end position="242"/>
    </location>
</feature>
<keyword evidence="2" id="KW-0547">Nucleotide-binding</keyword>
<dbReference type="InterPro" id="IPR027417">
    <property type="entry name" value="P-loop_NTPase"/>
</dbReference>
<reference evidence="5 6" key="1">
    <citation type="submission" date="2022-04" db="EMBL/GenBank/DDBJ databases">
        <title>Hymenobacter sp. isolated from the air.</title>
        <authorList>
            <person name="Won M."/>
            <person name="Lee C.-M."/>
            <person name="Woen H.-Y."/>
            <person name="Kwon S.-W."/>
        </authorList>
    </citation>
    <scope>NUCLEOTIDE SEQUENCE [LARGE SCALE GENOMIC DNA]</scope>
    <source>
        <strain evidence="6">5516 S-25</strain>
    </source>
</reference>
<name>A0ABY4JE45_9BACT</name>
<keyword evidence="1" id="KW-0677">Repeat</keyword>
<dbReference type="PANTHER" id="PTHR19211:SF6">
    <property type="entry name" value="BLL7188 PROTEIN"/>
    <property type="match status" value="1"/>
</dbReference>
<feature type="domain" description="ABC transporter" evidence="4">
    <location>
        <begin position="338"/>
        <end position="528"/>
    </location>
</feature>
<evidence type="ECO:0000313" key="6">
    <source>
        <dbReference type="Proteomes" id="UP000829647"/>
    </source>
</evidence>
<dbReference type="Gene3D" id="3.40.50.300">
    <property type="entry name" value="P-loop containing nucleotide triphosphate hydrolases"/>
    <property type="match status" value="2"/>
</dbReference>
<evidence type="ECO:0000256" key="1">
    <source>
        <dbReference type="ARBA" id="ARBA00022737"/>
    </source>
</evidence>
<evidence type="ECO:0000256" key="3">
    <source>
        <dbReference type="ARBA" id="ARBA00022840"/>
    </source>
</evidence>
<proteinExistence type="predicted"/>
<dbReference type="PROSITE" id="PS00211">
    <property type="entry name" value="ABC_TRANSPORTER_1"/>
    <property type="match status" value="2"/>
</dbReference>
<dbReference type="GO" id="GO:0005524">
    <property type="term" value="F:ATP binding"/>
    <property type="evidence" value="ECO:0007669"/>
    <property type="project" value="UniProtKB-KW"/>
</dbReference>
<organism evidence="5 6">
    <name type="scientific">Hymenobacter sublimis</name>
    <dbReference type="NCBI Taxonomy" id="2933777"/>
    <lineage>
        <taxon>Bacteria</taxon>
        <taxon>Pseudomonadati</taxon>
        <taxon>Bacteroidota</taxon>
        <taxon>Cytophagia</taxon>
        <taxon>Cytophagales</taxon>
        <taxon>Hymenobacteraceae</taxon>
        <taxon>Hymenobacter</taxon>
    </lineage>
</organism>
<evidence type="ECO:0000256" key="2">
    <source>
        <dbReference type="ARBA" id="ARBA00022741"/>
    </source>
</evidence>
<dbReference type="CDD" id="cd03221">
    <property type="entry name" value="ABCF_EF-3"/>
    <property type="match status" value="1"/>
</dbReference>
<dbReference type="InterPro" id="IPR050611">
    <property type="entry name" value="ABCF"/>
</dbReference>
<evidence type="ECO:0000313" key="5">
    <source>
        <dbReference type="EMBL" id="UPL49619.1"/>
    </source>
</evidence>
<protein>
    <submittedName>
        <fullName evidence="5">ATP-binding cassette domain-containing protein</fullName>
    </submittedName>
</protein>